<dbReference type="InterPro" id="IPR024395">
    <property type="entry name" value="CLASP_N_dom"/>
</dbReference>
<dbReference type="InterPro" id="IPR011989">
    <property type="entry name" value="ARM-like"/>
</dbReference>
<dbReference type="Proteomes" id="UP000179807">
    <property type="component" value="Unassembled WGS sequence"/>
</dbReference>
<dbReference type="VEuPathDB" id="TrichDB:TRFO_11323"/>
<protein>
    <recommendedName>
        <fullName evidence="2">CLASP N-terminal domain-containing protein</fullName>
    </recommendedName>
</protein>
<feature type="compositionally biased region" description="Polar residues" evidence="1">
    <location>
        <begin position="279"/>
        <end position="292"/>
    </location>
</feature>
<dbReference type="Pfam" id="PF12348">
    <property type="entry name" value="CLASP_N"/>
    <property type="match status" value="1"/>
</dbReference>
<proteinExistence type="predicted"/>
<comment type="caution">
    <text evidence="3">The sequence shown here is derived from an EMBL/GenBank/DDBJ whole genome shotgun (WGS) entry which is preliminary data.</text>
</comment>
<gene>
    <name evidence="3" type="ORF">TRFO_11323</name>
</gene>
<evidence type="ECO:0000313" key="3">
    <source>
        <dbReference type="EMBL" id="OHS94234.1"/>
    </source>
</evidence>
<evidence type="ECO:0000313" key="4">
    <source>
        <dbReference type="Proteomes" id="UP000179807"/>
    </source>
</evidence>
<accession>A0A1J4J4F2</accession>
<sequence>MALAYGIIPKDRLHLPYDEFLCEIESSIAQFSYSPGTTIDFIGFFKFLVSYYQDCDEPEILRKFIELLSSIAGYKLGIRVGEVFHLAQNIILKLLSSPNVNNLKSAVDFYRKVSRVVGPRIVLQEFVIPNLQNIPCHRGLAIIAHQSIADNPKFNFTNEDFGDWVSTLSEVIGIGPRLISSIKQVMPDIELYDHITSGRPPSVPVSFNLTQHQPHHVSGTPSVPAPPHSARPGIPRRILTRKNPNGTSFFCSEPDENSKFASQNSIGTTTSVTNNSSNAYHPNSPRASRQPTASSIMFQMTSRQQQIREFVDEPFDKEEASPEYVQQCRSGLSSTDWEERSASYNQMKRILRYSTNSINEEDLHSLVTSVLDDICSQRSALALSAVGALDEAFLRNPQTMTFELSRIIPVILKLHQKTAQFFESALCNCFENIIRTMRSKRFLSVIVANGETKSSKIQAATSKYIRISLEKAVETSEGLFPRKSNEVRALVKLVSKLLNGSAAETRDAARESARYLSLIYSDSFSQIVDSALEPRDAHEFYKNT</sequence>
<feature type="compositionally biased region" description="Low complexity" evidence="1">
    <location>
        <begin position="264"/>
        <end position="278"/>
    </location>
</feature>
<dbReference type="OrthoDB" id="63891at2759"/>
<dbReference type="RefSeq" id="XP_068347371.1">
    <property type="nucleotide sequence ID" value="XM_068495976.1"/>
</dbReference>
<dbReference type="Gene3D" id="1.25.10.10">
    <property type="entry name" value="Leucine-rich Repeat Variant"/>
    <property type="match status" value="1"/>
</dbReference>
<dbReference type="GeneID" id="94830680"/>
<reference evidence="3" key="1">
    <citation type="submission" date="2016-10" db="EMBL/GenBank/DDBJ databases">
        <authorList>
            <person name="Benchimol M."/>
            <person name="Almeida L.G."/>
            <person name="Vasconcelos A.T."/>
            <person name="Perreira-Neves A."/>
            <person name="Rosa I.A."/>
            <person name="Tasca T."/>
            <person name="Bogo M.R."/>
            <person name="de Souza W."/>
        </authorList>
    </citation>
    <scope>NUCLEOTIDE SEQUENCE [LARGE SCALE GENOMIC DNA]</scope>
    <source>
        <strain evidence="3">K</strain>
    </source>
</reference>
<evidence type="ECO:0000256" key="1">
    <source>
        <dbReference type="SAM" id="MobiDB-lite"/>
    </source>
</evidence>
<dbReference type="SUPFAM" id="SSF48371">
    <property type="entry name" value="ARM repeat"/>
    <property type="match status" value="1"/>
</dbReference>
<feature type="region of interest" description="Disordered" evidence="1">
    <location>
        <begin position="212"/>
        <end position="292"/>
    </location>
</feature>
<dbReference type="EMBL" id="MLAK01001337">
    <property type="protein sequence ID" value="OHS94234.1"/>
    <property type="molecule type" value="Genomic_DNA"/>
</dbReference>
<dbReference type="InterPro" id="IPR016024">
    <property type="entry name" value="ARM-type_fold"/>
</dbReference>
<organism evidence="3 4">
    <name type="scientific">Tritrichomonas foetus</name>
    <dbReference type="NCBI Taxonomy" id="1144522"/>
    <lineage>
        <taxon>Eukaryota</taxon>
        <taxon>Metamonada</taxon>
        <taxon>Parabasalia</taxon>
        <taxon>Tritrichomonadida</taxon>
        <taxon>Tritrichomonadidae</taxon>
        <taxon>Tritrichomonas</taxon>
    </lineage>
</organism>
<evidence type="ECO:0000259" key="2">
    <source>
        <dbReference type="Pfam" id="PF12348"/>
    </source>
</evidence>
<keyword evidence="4" id="KW-1185">Reference proteome</keyword>
<feature type="domain" description="CLASP N-terminal" evidence="2">
    <location>
        <begin position="334"/>
        <end position="531"/>
    </location>
</feature>
<name>A0A1J4J4F2_9EUKA</name>
<dbReference type="AlphaFoldDB" id="A0A1J4J4F2"/>